<feature type="compositionally biased region" description="Low complexity" evidence="3">
    <location>
        <begin position="485"/>
        <end position="503"/>
    </location>
</feature>
<gene>
    <name evidence="4" type="ORF">Csa_6G087690</name>
</gene>
<feature type="region of interest" description="Disordered" evidence="3">
    <location>
        <begin position="485"/>
        <end position="520"/>
    </location>
</feature>
<reference evidence="4 5" key="4">
    <citation type="journal article" date="2011" name="BMC Genomics">
        <title>RNA-Seq improves annotation of protein-coding genes in the cucumber genome.</title>
        <authorList>
            <person name="Li Z."/>
            <person name="Zhang Z."/>
            <person name="Yan P."/>
            <person name="Huang S."/>
            <person name="Fei Z."/>
            <person name="Lin K."/>
        </authorList>
    </citation>
    <scope>NUCLEOTIDE SEQUENCE [LARGE SCALE GENOMIC DNA]</scope>
    <source>
        <strain evidence="5">cv. 9930</strain>
    </source>
</reference>
<feature type="compositionally biased region" description="Low complexity" evidence="3">
    <location>
        <begin position="92"/>
        <end position="117"/>
    </location>
</feature>
<dbReference type="Pfam" id="PF00612">
    <property type="entry name" value="IQ"/>
    <property type="match status" value="1"/>
</dbReference>
<dbReference type="OMA" id="ERMDRTP"/>
<dbReference type="OrthoDB" id="753382at2759"/>
<keyword evidence="1" id="KW-0112">Calmodulin-binding</keyword>
<evidence type="ECO:0000256" key="1">
    <source>
        <dbReference type="ARBA" id="ARBA00022860"/>
    </source>
</evidence>
<dbReference type="PANTHER" id="PTHR32295">
    <property type="entry name" value="IQ-DOMAIN 5-RELATED"/>
    <property type="match status" value="1"/>
</dbReference>
<dbReference type="Gene3D" id="1.20.5.190">
    <property type="match status" value="1"/>
</dbReference>
<feature type="compositionally biased region" description="Polar residues" evidence="3">
    <location>
        <begin position="367"/>
        <end position="383"/>
    </location>
</feature>
<sequence length="545" mass="61347">MGKKGSWIAAIKRAFTPNSKEKLGNEFEKRKKKEKNKGVGKLRSNGESNSFIPLFREPSSVEKIFLDFEREQQRVTFRPSSPPITPPFVTPRNNASPRISSARRPSPSVSPPRNASPTIINRPKEFRFRPEPTLRNHHASATKIQAAYRGYVARRSFRALKGLVRLQGVVRGQNVKRQTMNAMKQMQLLVRVQSQIQSRRIQMLETQSLHHGPNHKDIIDSTALGKLNFTQASEAAGNQEADWDDSLLTREEIEARLQRKAEAIVKRERAMAYAYSHQLWKASPNSAQTAMADIRGTSGFPWWWNWLERQLPPSSSNDNNNNNNNISNSEPQTLKNFLLAPQTPQQNQATTTPTNNKNSNIDHHQPMTLTPKSTKSAILTTPKPSRPSPNMFRTPPPGTSRSFSRARGSTDHSSPLFFDMGIKDDESLTSCPPFSVPHYMAPTVSAKAKLRECSTPTPITTTTNNNNSQSKTRISFPFRWKNDKPNLFSNKSSNKNLSPNINSQRGLDYNNNNNHNNNQSMGNLSVDSSISLPAGIGRKPFNRFV</sequence>
<keyword evidence="5" id="KW-1185">Reference proteome</keyword>
<feature type="compositionally biased region" description="Pro residues" evidence="3">
    <location>
        <begin position="80"/>
        <end position="89"/>
    </location>
</feature>
<dbReference type="CDD" id="cd23767">
    <property type="entry name" value="IQCD"/>
    <property type="match status" value="1"/>
</dbReference>
<dbReference type="KEGG" id="csv:101211503"/>
<comment type="similarity">
    <text evidence="2">Belongs to the IQD family.</text>
</comment>
<reference evidence="4 5" key="1">
    <citation type="journal article" date="2009" name="Nat. Genet.">
        <title>The genome of the cucumber, Cucumis sativus L.</title>
        <authorList>
            <person name="Huang S."/>
            <person name="Li R."/>
            <person name="Zhang Z."/>
            <person name="Li L."/>
            <person name="Gu X."/>
            <person name="Fan W."/>
            <person name="Lucas W.J."/>
            <person name="Wang X."/>
            <person name="Xie B."/>
            <person name="Ni P."/>
            <person name="Ren Y."/>
            <person name="Zhu H."/>
            <person name="Li J."/>
            <person name="Lin K."/>
            <person name="Jin W."/>
            <person name="Fei Z."/>
            <person name="Li G."/>
            <person name="Staub J."/>
            <person name="Kilian A."/>
            <person name="van der Vossen E.A."/>
            <person name="Wu Y."/>
            <person name="Guo J."/>
            <person name="He J."/>
            <person name="Jia Z."/>
            <person name="Ren Y."/>
            <person name="Tian G."/>
            <person name="Lu Y."/>
            <person name="Ruan J."/>
            <person name="Qian W."/>
            <person name="Wang M."/>
            <person name="Huang Q."/>
            <person name="Li B."/>
            <person name="Xuan Z."/>
            <person name="Cao J."/>
            <person name="Asan"/>
            <person name="Wu Z."/>
            <person name="Zhang J."/>
            <person name="Cai Q."/>
            <person name="Bai Y."/>
            <person name="Zhao B."/>
            <person name="Han Y."/>
            <person name="Li Y."/>
            <person name="Li X."/>
            <person name="Wang S."/>
            <person name="Shi Q."/>
            <person name="Liu S."/>
            <person name="Cho W.K."/>
            <person name="Kim J.Y."/>
            <person name="Xu Y."/>
            <person name="Heller-Uszynska K."/>
            <person name="Miao H."/>
            <person name="Cheng Z."/>
            <person name="Zhang S."/>
            <person name="Wu J."/>
            <person name="Yang Y."/>
            <person name="Kang H."/>
            <person name="Li M."/>
            <person name="Liang H."/>
            <person name="Ren X."/>
            <person name="Shi Z."/>
            <person name="Wen M."/>
            <person name="Jian M."/>
            <person name="Yang H."/>
            <person name="Zhang G."/>
            <person name="Yang Z."/>
            <person name="Chen R."/>
            <person name="Liu S."/>
            <person name="Li J."/>
            <person name="Ma L."/>
            <person name="Liu H."/>
            <person name="Zhou Y."/>
            <person name="Zhao J."/>
            <person name="Fang X."/>
            <person name="Li G."/>
            <person name="Fang L."/>
            <person name="Li Y."/>
            <person name="Liu D."/>
            <person name="Zheng H."/>
            <person name="Zhang Y."/>
            <person name="Qin N."/>
            <person name="Li Z."/>
            <person name="Yang G."/>
            <person name="Yang S."/>
            <person name="Bolund L."/>
            <person name="Kristiansen K."/>
            <person name="Zheng H."/>
            <person name="Li S."/>
            <person name="Zhang X."/>
            <person name="Yang H."/>
            <person name="Wang J."/>
            <person name="Sun R."/>
            <person name="Zhang B."/>
            <person name="Jiang S."/>
            <person name="Wang J."/>
            <person name="Du Y."/>
            <person name="Li S."/>
        </authorList>
    </citation>
    <scope>NUCLEOTIDE SEQUENCE [LARGE SCALE GENOMIC DNA]</scope>
    <source>
        <strain evidence="5">cv. 9930</strain>
    </source>
</reference>
<feature type="region of interest" description="Disordered" evidence="3">
    <location>
        <begin position="343"/>
        <end position="412"/>
    </location>
</feature>
<dbReference type="STRING" id="3659.A0A0A0K994"/>
<dbReference type="SMART" id="SM00015">
    <property type="entry name" value="IQ"/>
    <property type="match status" value="1"/>
</dbReference>
<accession>A0A0A0K994</accession>
<feature type="compositionally biased region" description="Basic residues" evidence="3">
    <location>
        <begin position="30"/>
        <end position="40"/>
    </location>
</feature>
<reference evidence="4 5" key="2">
    <citation type="journal article" date="2009" name="PLoS ONE">
        <title>An integrated genetic and cytogenetic map of the cucumber genome.</title>
        <authorList>
            <person name="Ren Y."/>
            <person name="Zhang Z."/>
            <person name="Liu J."/>
            <person name="Staub J.E."/>
            <person name="Han Y."/>
            <person name="Cheng Z."/>
            <person name="Li X."/>
            <person name="Lu J."/>
            <person name="Miao H."/>
            <person name="Kang H."/>
            <person name="Xie B."/>
            <person name="Gu X."/>
            <person name="Wang X."/>
            <person name="Du Y."/>
            <person name="Jin W."/>
            <person name="Huang S."/>
        </authorList>
    </citation>
    <scope>NUCLEOTIDE SEQUENCE [LARGE SCALE GENOMIC DNA]</scope>
    <source>
        <strain evidence="5">cv. 9930</strain>
    </source>
</reference>
<protein>
    <recommendedName>
        <fullName evidence="6">DUF4005 domain-containing protein</fullName>
    </recommendedName>
</protein>
<feature type="compositionally biased region" description="Basic and acidic residues" evidence="3">
    <location>
        <begin position="19"/>
        <end position="29"/>
    </location>
</feature>
<proteinExistence type="inferred from homology"/>
<dbReference type="Proteomes" id="UP000029981">
    <property type="component" value="Chromosome 6"/>
</dbReference>
<reference evidence="4 5" key="3">
    <citation type="journal article" date="2010" name="BMC Genomics">
        <title>Transcriptome sequencing and comparative analysis of cucumber flowers with different sex types.</title>
        <authorList>
            <person name="Guo S."/>
            <person name="Zheng Y."/>
            <person name="Joung J.G."/>
            <person name="Liu S."/>
            <person name="Zhang Z."/>
            <person name="Crasta O.R."/>
            <person name="Sobral B.W."/>
            <person name="Xu Y."/>
            <person name="Huang S."/>
            <person name="Fei Z."/>
        </authorList>
    </citation>
    <scope>NUCLEOTIDE SEQUENCE [LARGE SCALE GENOMIC DNA]</scope>
    <source>
        <strain evidence="5">cv. 9930</strain>
    </source>
</reference>
<evidence type="ECO:0000256" key="2">
    <source>
        <dbReference type="ARBA" id="ARBA00024341"/>
    </source>
</evidence>
<evidence type="ECO:0008006" key="6">
    <source>
        <dbReference type="Google" id="ProtNLM"/>
    </source>
</evidence>
<name>A0A0A0K994_CUCSA</name>
<dbReference type="GO" id="GO:0005516">
    <property type="term" value="F:calmodulin binding"/>
    <property type="evidence" value="ECO:0007669"/>
    <property type="project" value="UniProtKB-KW"/>
</dbReference>
<feature type="region of interest" description="Disordered" evidence="3">
    <location>
        <begin position="76"/>
        <end position="122"/>
    </location>
</feature>
<evidence type="ECO:0000256" key="3">
    <source>
        <dbReference type="SAM" id="MobiDB-lite"/>
    </source>
</evidence>
<feature type="compositionally biased region" description="Low complexity" evidence="3">
    <location>
        <begin position="343"/>
        <end position="356"/>
    </location>
</feature>
<dbReference type="EMBL" id="CM002927">
    <property type="protein sequence ID" value="KGN46340.1"/>
    <property type="molecule type" value="Genomic_DNA"/>
</dbReference>
<organism evidence="4 5">
    <name type="scientific">Cucumis sativus</name>
    <name type="common">Cucumber</name>
    <dbReference type="NCBI Taxonomy" id="3659"/>
    <lineage>
        <taxon>Eukaryota</taxon>
        <taxon>Viridiplantae</taxon>
        <taxon>Streptophyta</taxon>
        <taxon>Embryophyta</taxon>
        <taxon>Tracheophyta</taxon>
        <taxon>Spermatophyta</taxon>
        <taxon>Magnoliopsida</taxon>
        <taxon>eudicotyledons</taxon>
        <taxon>Gunneridae</taxon>
        <taxon>Pentapetalae</taxon>
        <taxon>rosids</taxon>
        <taxon>fabids</taxon>
        <taxon>Cucurbitales</taxon>
        <taxon>Cucurbitaceae</taxon>
        <taxon>Benincaseae</taxon>
        <taxon>Cucumis</taxon>
    </lineage>
</organism>
<dbReference type="eggNOG" id="ENOG502R9C0">
    <property type="taxonomic scope" value="Eukaryota"/>
</dbReference>
<evidence type="ECO:0000313" key="4">
    <source>
        <dbReference type="EMBL" id="KGN46340.1"/>
    </source>
</evidence>
<feature type="region of interest" description="Disordered" evidence="3">
    <location>
        <begin position="19"/>
        <end position="52"/>
    </location>
</feature>
<evidence type="ECO:0000313" key="5">
    <source>
        <dbReference type="Proteomes" id="UP000029981"/>
    </source>
</evidence>
<dbReference type="InterPro" id="IPR000048">
    <property type="entry name" value="IQ_motif_EF-hand-BS"/>
</dbReference>
<dbReference type="PANTHER" id="PTHR32295:SF113">
    <property type="entry name" value="PROTEIN IQ-DOMAIN 14"/>
    <property type="match status" value="1"/>
</dbReference>
<dbReference type="Gramene" id="KGN46340">
    <property type="protein sequence ID" value="KGN46340"/>
    <property type="gene ID" value="Csa_6G087690"/>
</dbReference>
<dbReference type="AlphaFoldDB" id="A0A0A0K994"/>
<dbReference type="PROSITE" id="PS50096">
    <property type="entry name" value="IQ"/>
    <property type="match status" value="1"/>
</dbReference>